<evidence type="ECO:0000256" key="10">
    <source>
        <dbReference type="ARBA" id="ARBA00022750"/>
    </source>
</evidence>
<dbReference type="Pfam" id="PF00665">
    <property type="entry name" value="rve"/>
    <property type="match status" value="1"/>
</dbReference>
<dbReference type="InterPro" id="IPR043128">
    <property type="entry name" value="Rev_trsase/Diguanyl_cyclase"/>
</dbReference>
<dbReference type="PROSITE" id="PS50013">
    <property type="entry name" value="CHROMO_2"/>
    <property type="match status" value="1"/>
</dbReference>
<comment type="subcellular location">
    <subcellularLocation>
        <location evidence="1">Nucleus</location>
    </subcellularLocation>
</comment>
<dbReference type="GeneTree" id="ENSGT01060000248608"/>
<dbReference type="STRING" id="37003.ENSKMAP00000029538"/>
<evidence type="ECO:0000256" key="2">
    <source>
        <dbReference type="ARBA" id="ARBA00010879"/>
    </source>
</evidence>
<dbReference type="CDD" id="cd09274">
    <property type="entry name" value="RNase_HI_RT_Ty3"/>
    <property type="match status" value="1"/>
</dbReference>
<dbReference type="GO" id="GO:0003677">
    <property type="term" value="F:DNA binding"/>
    <property type="evidence" value="ECO:0007669"/>
    <property type="project" value="UniProtKB-KW"/>
</dbReference>
<feature type="region of interest" description="Disordered" evidence="20">
    <location>
        <begin position="284"/>
        <end position="303"/>
    </location>
</feature>
<feature type="domain" description="Chromo" evidence="21">
    <location>
        <begin position="1339"/>
        <end position="1397"/>
    </location>
</feature>
<sequence length="1401" mass="157829">MRERIEQMTTMFLKLQPAQPSTPAEGASIPRSSPSTVFPPPVTRDVSSSSPERYSGESSCGGFLLQCALVFNRSPQSFPSDGSRISYIVGLLNGKALRWAEARFKDPLDFGCSFQSFLNEFRMTFSQEPDTTSRSRRLWNLRQGVRSVAEYAIDFRTLAASSGWDACALKSAFFQSLNDSVKDELTMVEEPTELNDLILLAIKVDNRLRERRRQRGRSTVVDGTFYRARPVVEPGEAEPMQLGRARLSAAEKRRRRESDLCLYCGSPDHFVVACPFKAFEPGAGAATRGGPSDEGNPMGRSLSSKSPRFALPAVIQVNQDSLELSALVDSGCEQNLIDKSLVSQLNIKTVRLEAPIRVTALDGRGLHTITHQTESVQLIISGNHHEMISFFVFPSPNPPIVLGFKWLQLHNPHLNWTQGRVEAWSPECLSSCLQSAVPHRPSSLPAPQKEADLTDLGNVPREYHDLREVFSKNHALSLPPHRPYDCAINLLAGASLPSSRLYNISRPERQAMERYINESLRAGIIRHSSSPLGAGFFFVGKKDGTLRPCIDYRGLNQITVKNRYPLPLLSSAFETVQGMTVFSKLDLRNAYHLVRIRQGDEWKTAFKTPLGQFEYLVMPFGLCNAPAVFQSLVNDVLRDYLNVFVFVYLDDILIFSKTLAEHQRHVRLVLQRLLQNRLFVKAEKCEFHKSSVTFLGYVLGSGQVRSDPDKVKAVLDWPIPESRRQLQRFLGFANFYRRFIKNYSLIVAPLTALTSTKRNFTWTTETNTAFSDLKQRFAGAPILVQPDPLKQFVLEVDASDAGVGAVLSQRAESDEKLHPCAFFSRRFSPAERNYDVGDRELLGIKLALEEWRHWLEGAEHPVLVWTDHKNLSYLQSAKRLNPRQSRWSLFFSRFNLSISFRPGSKNIKPDALSRVFSPDDVERAPAPILPPTCTVGSVTWEIEDLVRRAQLVEPGPENRPPDRSYVPTSVRCRLVHWFHSSKFSAHPGSSRTVALISRRFWWPSLHKDVREYVSACPTCARNKPSHRPPAGLLQPLPIPTRPWSHIAIDFVTGLPPSRGMTTILTIVDRFSKACHLVALRKLPSALQTAQLLVRHVFRLHGIPLEILSDRGPQFTSQVWRQFCRALDAKVSLTSGYHPQSNGQVERLNQELESALRCLTCQDPSEWSTHLPWVEYAHNAHVSAATGLSPFEVSLGYQPPLFPSEEKDIAVSSVSLHIRRCRRVWRETVSALQRTSAQNCRFADRRRIPAPTYVPGQRVWLSSQDIPLRSTFKKLAPRFIGPYEIESVVSPTAVRLRLPSSLRVHPTFHVSRIKPVLSSPLCPPAASPPPARELGGHPVYTVRRIVDARRRGRGWQFLVDWEGYGPEDRSWVPRSFICDPTLITDFWASRPSGSSGLPGGSR</sequence>
<dbReference type="InterPro" id="IPR056924">
    <property type="entry name" value="SH3_Tf2-1"/>
</dbReference>
<feature type="domain" description="Integrase catalytic" evidence="24">
    <location>
        <begin position="1038"/>
        <end position="1197"/>
    </location>
</feature>
<proteinExistence type="inferred from homology"/>
<evidence type="ECO:0000259" key="21">
    <source>
        <dbReference type="PROSITE" id="PS50013"/>
    </source>
</evidence>
<keyword evidence="12" id="KW-0378">Hydrolase</keyword>
<dbReference type="Gene3D" id="3.30.420.10">
    <property type="entry name" value="Ribonuclease H-like superfamily/Ribonuclease H"/>
    <property type="match status" value="1"/>
</dbReference>
<keyword evidence="5" id="KW-0645">Protease</keyword>
<dbReference type="GO" id="GO:0046872">
    <property type="term" value="F:metal ion binding"/>
    <property type="evidence" value="ECO:0007669"/>
    <property type="project" value="UniProtKB-KW"/>
</dbReference>
<feature type="region of interest" description="Disordered" evidence="20">
    <location>
        <begin position="10"/>
        <end position="54"/>
    </location>
</feature>
<reference evidence="25" key="2">
    <citation type="submission" date="2025-09" db="UniProtKB">
        <authorList>
            <consortium name="Ensembl"/>
        </authorList>
    </citation>
    <scope>IDENTIFICATION</scope>
</reference>
<evidence type="ECO:0000313" key="26">
    <source>
        <dbReference type="Proteomes" id="UP000264800"/>
    </source>
</evidence>
<evidence type="ECO:0000256" key="16">
    <source>
        <dbReference type="ARBA" id="ARBA00022932"/>
    </source>
</evidence>
<dbReference type="PANTHER" id="PTHR37984:SF5">
    <property type="entry name" value="PROTEIN NYNRIN-LIKE"/>
    <property type="match status" value="1"/>
</dbReference>
<dbReference type="FunFam" id="3.30.420.10:FF:000032">
    <property type="entry name" value="Retrovirus-related Pol polyprotein from transposon 297-like Protein"/>
    <property type="match status" value="1"/>
</dbReference>
<evidence type="ECO:0000256" key="15">
    <source>
        <dbReference type="ARBA" id="ARBA00022918"/>
    </source>
</evidence>
<evidence type="ECO:0000256" key="12">
    <source>
        <dbReference type="ARBA" id="ARBA00022801"/>
    </source>
</evidence>
<dbReference type="SUPFAM" id="SSF56672">
    <property type="entry name" value="DNA/RNA polymerases"/>
    <property type="match status" value="1"/>
</dbReference>
<dbReference type="CDD" id="cd01647">
    <property type="entry name" value="RT_LTR"/>
    <property type="match status" value="1"/>
</dbReference>
<evidence type="ECO:0000259" key="24">
    <source>
        <dbReference type="PROSITE" id="PS50994"/>
    </source>
</evidence>
<dbReference type="InterPro" id="IPR000477">
    <property type="entry name" value="RT_dom"/>
</dbReference>
<keyword evidence="14" id="KW-0229">DNA integration</keyword>
<keyword evidence="6" id="KW-0808">Transferase</keyword>
<dbReference type="InterPro" id="IPR001995">
    <property type="entry name" value="Peptidase_A2_cat"/>
</dbReference>
<dbReference type="SUPFAM" id="SSF54160">
    <property type="entry name" value="Chromo domain-like"/>
    <property type="match status" value="1"/>
</dbReference>
<dbReference type="PANTHER" id="PTHR37984">
    <property type="entry name" value="PROTEIN CBG26694"/>
    <property type="match status" value="1"/>
</dbReference>
<keyword evidence="10" id="KW-0064">Aspartyl protease</keyword>
<dbReference type="Gene3D" id="3.30.70.270">
    <property type="match status" value="2"/>
</dbReference>
<keyword evidence="8" id="KW-0540">Nuclease</keyword>
<feature type="domain" description="Reverse transcriptase" evidence="23">
    <location>
        <begin position="520"/>
        <end position="699"/>
    </location>
</feature>
<organism evidence="25 26">
    <name type="scientific">Kryptolebias marmoratus</name>
    <name type="common">Mangrove killifish</name>
    <name type="synonym">Rivulus marmoratus</name>
    <dbReference type="NCBI Taxonomy" id="37003"/>
    <lineage>
        <taxon>Eukaryota</taxon>
        <taxon>Metazoa</taxon>
        <taxon>Chordata</taxon>
        <taxon>Craniata</taxon>
        <taxon>Vertebrata</taxon>
        <taxon>Euteleostomi</taxon>
        <taxon>Actinopterygii</taxon>
        <taxon>Neopterygii</taxon>
        <taxon>Teleostei</taxon>
        <taxon>Neoteleostei</taxon>
        <taxon>Acanthomorphata</taxon>
        <taxon>Ovalentaria</taxon>
        <taxon>Atherinomorphae</taxon>
        <taxon>Cyprinodontiformes</taxon>
        <taxon>Rivulidae</taxon>
        <taxon>Kryptolebias</taxon>
    </lineage>
</organism>
<dbReference type="SUPFAM" id="SSF53098">
    <property type="entry name" value="Ribonuclease H-like"/>
    <property type="match status" value="1"/>
</dbReference>
<dbReference type="Pfam" id="PF17921">
    <property type="entry name" value="Integrase_H2C2"/>
    <property type="match status" value="1"/>
</dbReference>
<evidence type="ECO:0000256" key="13">
    <source>
        <dbReference type="ARBA" id="ARBA00022842"/>
    </source>
</evidence>
<evidence type="ECO:0000256" key="19">
    <source>
        <dbReference type="ARBA" id="ARBA00039658"/>
    </source>
</evidence>
<dbReference type="Gene3D" id="3.10.10.10">
    <property type="entry name" value="HIV Type 1 Reverse Transcriptase, subunit A, domain 1"/>
    <property type="match status" value="1"/>
</dbReference>
<feature type="domain" description="Peptidase A2" evidence="22">
    <location>
        <begin position="324"/>
        <end position="406"/>
    </location>
</feature>
<dbReference type="Pfam" id="PF03732">
    <property type="entry name" value="Retrotrans_gag"/>
    <property type="match status" value="1"/>
</dbReference>
<dbReference type="Proteomes" id="UP000264800">
    <property type="component" value="Unplaced"/>
</dbReference>
<keyword evidence="18" id="KW-0233">DNA recombination</keyword>
<dbReference type="PROSITE" id="PS50994">
    <property type="entry name" value="INTEGRASE"/>
    <property type="match status" value="1"/>
</dbReference>
<keyword evidence="11" id="KW-0255">Endonuclease</keyword>
<dbReference type="Pfam" id="PF17917">
    <property type="entry name" value="RT_RNaseH"/>
    <property type="match status" value="1"/>
</dbReference>
<evidence type="ECO:0000256" key="7">
    <source>
        <dbReference type="ARBA" id="ARBA00022695"/>
    </source>
</evidence>
<accession>A0A3Q3BHF6</accession>
<dbReference type="GO" id="GO:0005634">
    <property type="term" value="C:nucleus"/>
    <property type="evidence" value="ECO:0007669"/>
    <property type="project" value="UniProtKB-SubCell"/>
</dbReference>
<comment type="similarity">
    <text evidence="2">Belongs to the beta type-B retroviral polymerase family. HERV class-II K(HML-2) pol subfamily.</text>
</comment>
<dbReference type="InterPro" id="IPR021109">
    <property type="entry name" value="Peptidase_aspartic_dom_sf"/>
</dbReference>
<evidence type="ECO:0000259" key="22">
    <source>
        <dbReference type="PROSITE" id="PS50175"/>
    </source>
</evidence>
<dbReference type="PROSITE" id="PS50878">
    <property type="entry name" value="RT_POL"/>
    <property type="match status" value="1"/>
</dbReference>
<keyword evidence="13" id="KW-0460">Magnesium</keyword>
<dbReference type="InterPro" id="IPR016197">
    <property type="entry name" value="Chromo-like_dom_sf"/>
</dbReference>
<dbReference type="SMART" id="SM00298">
    <property type="entry name" value="CHROMO"/>
    <property type="match status" value="1"/>
</dbReference>
<dbReference type="FunFam" id="3.30.70.270:FF:000026">
    <property type="entry name" value="Transposon Ty3-G Gag-Pol polyprotein"/>
    <property type="match status" value="1"/>
</dbReference>
<feature type="compositionally biased region" description="Low complexity" evidence="20">
    <location>
        <begin position="43"/>
        <end position="54"/>
    </location>
</feature>
<dbReference type="Pfam" id="PF00385">
    <property type="entry name" value="Chromo"/>
    <property type="match status" value="1"/>
</dbReference>
<dbReference type="InterPro" id="IPR001584">
    <property type="entry name" value="Integrase_cat-core"/>
</dbReference>
<dbReference type="GO" id="GO:0006310">
    <property type="term" value="P:DNA recombination"/>
    <property type="evidence" value="ECO:0007669"/>
    <property type="project" value="UniProtKB-KW"/>
</dbReference>
<evidence type="ECO:0000313" key="25">
    <source>
        <dbReference type="Ensembl" id="ENSKMAP00000029538.1"/>
    </source>
</evidence>
<evidence type="ECO:0000256" key="9">
    <source>
        <dbReference type="ARBA" id="ARBA00022723"/>
    </source>
</evidence>
<reference evidence="25" key="1">
    <citation type="submission" date="2025-08" db="UniProtKB">
        <authorList>
            <consortium name="Ensembl"/>
        </authorList>
    </citation>
    <scope>IDENTIFICATION</scope>
</reference>
<dbReference type="InterPro" id="IPR023780">
    <property type="entry name" value="Chromo_domain"/>
</dbReference>
<dbReference type="EC" id="2.7.7.49" evidence="4"/>
<dbReference type="GO" id="GO:0006508">
    <property type="term" value="P:proteolysis"/>
    <property type="evidence" value="ECO:0007669"/>
    <property type="project" value="UniProtKB-KW"/>
</dbReference>
<dbReference type="GO" id="GO:0003964">
    <property type="term" value="F:RNA-directed DNA polymerase activity"/>
    <property type="evidence" value="ECO:0007669"/>
    <property type="project" value="UniProtKB-KW"/>
</dbReference>
<dbReference type="EC" id="3.1.26.4" evidence="3"/>
<dbReference type="InterPro" id="IPR036397">
    <property type="entry name" value="RNaseH_sf"/>
</dbReference>
<keyword evidence="15" id="KW-0695">RNA-directed DNA polymerase</keyword>
<name>A0A3Q3BHF6_KRYMA</name>
<dbReference type="PROSITE" id="PS50175">
    <property type="entry name" value="ASP_PROT_RETROV"/>
    <property type="match status" value="1"/>
</dbReference>
<dbReference type="Pfam" id="PF13650">
    <property type="entry name" value="Asp_protease_2"/>
    <property type="match status" value="1"/>
</dbReference>
<keyword evidence="16" id="KW-0239">DNA-directed DNA polymerase</keyword>
<dbReference type="SUPFAM" id="SSF50630">
    <property type="entry name" value="Acid proteases"/>
    <property type="match status" value="1"/>
</dbReference>
<evidence type="ECO:0000256" key="5">
    <source>
        <dbReference type="ARBA" id="ARBA00022670"/>
    </source>
</evidence>
<dbReference type="InterPro" id="IPR005162">
    <property type="entry name" value="Retrotrans_gag_dom"/>
</dbReference>
<dbReference type="FunFam" id="3.10.20.370:FF:000003">
    <property type="entry name" value="Transposon Tf2-6 polyprotein"/>
    <property type="match status" value="1"/>
</dbReference>
<evidence type="ECO:0000259" key="23">
    <source>
        <dbReference type="PROSITE" id="PS50878"/>
    </source>
</evidence>
<dbReference type="GO" id="GO:0003887">
    <property type="term" value="F:DNA-directed DNA polymerase activity"/>
    <property type="evidence" value="ECO:0007669"/>
    <property type="project" value="UniProtKB-KW"/>
</dbReference>
<dbReference type="InterPro" id="IPR041588">
    <property type="entry name" value="Integrase_H2C2"/>
</dbReference>
<evidence type="ECO:0000256" key="18">
    <source>
        <dbReference type="ARBA" id="ARBA00023172"/>
    </source>
</evidence>
<evidence type="ECO:0000256" key="17">
    <source>
        <dbReference type="ARBA" id="ARBA00023125"/>
    </source>
</evidence>
<evidence type="ECO:0000256" key="14">
    <source>
        <dbReference type="ARBA" id="ARBA00022908"/>
    </source>
</evidence>
<keyword evidence="7" id="KW-0548">Nucleotidyltransferase</keyword>
<dbReference type="Gene3D" id="1.10.340.70">
    <property type="match status" value="1"/>
</dbReference>
<evidence type="ECO:0000256" key="11">
    <source>
        <dbReference type="ARBA" id="ARBA00022759"/>
    </source>
</evidence>
<keyword evidence="17" id="KW-0238">DNA-binding</keyword>
<dbReference type="GO" id="GO:0015074">
    <property type="term" value="P:DNA integration"/>
    <property type="evidence" value="ECO:0007669"/>
    <property type="project" value="UniProtKB-KW"/>
</dbReference>
<dbReference type="InterPro" id="IPR012337">
    <property type="entry name" value="RNaseH-like_sf"/>
</dbReference>
<evidence type="ECO:0000256" key="4">
    <source>
        <dbReference type="ARBA" id="ARBA00012493"/>
    </source>
</evidence>
<dbReference type="Gene3D" id="2.40.70.10">
    <property type="entry name" value="Acid Proteases"/>
    <property type="match status" value="1"/>
</dbReference>
<keyword evidence="26" id="KW-1185">Reference proteome</keyword>
<dbReference type="CDD" id="cd00303">
    <property type="entry name" value="retropepsin_like"/>
    <property type="match status" value="1"/>
</dbReference>
<dbReference type="Pfam" id="PF00078">
    <property type="entry name" value="RVT_1"/>
    <property type="match status" value="1"/>
</dbReference>
<dbReference type="InterPro" id="IPR043502">
    <property type="entry name" value="DNA/RNA_pol_sf"/>
</dbReference>
<dbReference type="InterPro" id="IPR000953">
    <property type="entry name" value="Chromo/chromo_shadow_dom"/>
</dbReference>
<dbReference type="GO" id="GO:0004523">
    <property type="term" value="F:RNA-DNA hybrid ribonuclease activity"/>
    <property type="evidence" value="ECO:0007669"/>
    <property type="project" value="UniProtKB-EC"/>
</dbReference>
<dbReference type="InterPro" id="IPR050951">
    <property type="entry name" value="Retrovirus_Pol_polyprotein"/>
</dbReference>
<dbReference type="Pfam" id="PF24626">
    <property type="entry name" value="SH3_Tf2-1"/>
    <property type="match status" value="1"/>
</dbReference>
<dbReference type="GO" id="GO:0004190">
    <property type="term" value="F:aspartic-type endopeptidase activity"/>
    <property type="evidence" value="ECO:0007669"/>
    <property type="project" value="UniProtKB-KW"/>
</dbReference>
<dbReference type="Ensembl" id="ENSKMAT00000029905.1">
    <property type="protein sequence ID" value="ENSKMAP00000029538.1"/>
    <property type="gene ID" value="ENSKMAG00000021870.1"/>
</dbReference>
<dbReference type="InterPro" id="IPR041373">
    <property type="entry name" value="RT_RNaseH"/>
</dbReference>
<evidence type="ECO:0000256" key="8">
    <source>
        <dbReference type="ARBA" id="ARBA00022722"/>
    </source>
</evidence>
<dbReference type="Gene3D" id="3.10.20.370">
    <property type="match status" value="1"/>
</dbReference>
<dbReference type="OMA" id="WSENCER"/>
<protein>
    <recommendedName>
        <fullName evidence="19">Gypsy retrotransposon integrase-like protein 1</fullName>
        <ecNumber evidence="4">2.7.7.49</ecNumber>
        <ecNumber evidence="3">3.1.26.4</ecNumber>
    </recommendedName>
</protein>
<evidence type="ECO:0000256" key="1">
    <source>
        <dbReference type="ARBA" id="ARBA00004123"/>
    </source>
</evidence>
<evidence type="ECO:0000256" key="3">
    <source>
        <dbReference type="ARBA" id="ARBA00012180"/>
    </source>
</evidence>
<dbReference type="Gene3D" id="2.40.50.40">
    <property type="match status" value="1"/>
</dbReference>
<evidence type="ECO:0000256" key="20">
    <source>
        <dbReference type="SAM" id="MobiDB-lite"/>
    </source>
</evidence>
<evidence type="ECO:0000256" key="6">
    <source>
        <dbReference type="ARBA" id="ARBA00022679"/>
    </source>
</evidence>
<keyword evidence="9" id="KW-0479">Metal-binding</keyword>